<dbReference type="InterPro" id="IPR002347">
    <property type="entry name" value="SDR_fam"/>
</dbReference>
<reference evidence="5" key="1">
    <citation type="journal article" date="2019" name="Int. J. Syst. Evol. Microbiol.">
        <title>The Global Catalogue of Microorganisms (GCM) 10K type strain sequencing project: providing services to taxonomists for standard genome sequencing and annotation.</title>
        <authorList>
            <consortium name="The Broad Institute Genomics Platform"/>
            <consortium name="The Broad Institute Genome Sequencing Center for Infectious Disease"/>
            <person name="Wu L."/>
            <person name="Ma J."/>
        </authorList>
    </citation>
    <scope>NUCLEOTIDE SEQUENCE [LARGE SCALE GENOMIC DNA]</scope>
    <source>
        <strain evidence="5">JCM 6833</strain>
    </source>
</reference>
<keyword evidence="2" id="KW-0560">Oxidoreductase</keyword>
<gene>
    <name evidence="4" type="ORF">GCM10010411_80140</name>
</gene>
<dbReference type="SUPFAM" id="SSF51735">
    <property type="entry name" value="NAD(P)-binding Rossmann-fold domains"/>
    <property type="match status" value="1"/>
</dbReference>
<dbReference type="PRINTS" id="PR00081">
    <property type="entry name" value="GDHRDH"/>
</dbReference>
<dbReference type="Pfam" id="PF00106">
    <property type="entry name" value="adh_short"/>
    <property type="match status" value="1"/>
</dbReference>
<dbReference type="CDD" id="cd05233">
    <property type="entry name" value="SDR_c"/>
    <property type="match status" value="1"/>
</dbReference>
<dbReference type="PANTHER" id="PTHR43391">
    <property type="entry name" value="RETINOL DEHYDROGENASE-RELATED"/>
    <property type="match status" value="1"/>
</dbReference>
<dbReference type="NCBIfam" id="NF004843">
    <property type="entry name" value="PRK06194.1"/>
    <property type="match status" value="1"/>
</dbReference>
<keyword evidence="5" id="KW-1185">Reference proteome</keyword>
<dbReference type="PRINTS" id="PR00080">
    <property type="entry name" value="SDRFAMILY"/>
</dbReference>
<dbReference type="Proteomes" id="UP001501509">
    <property type="component" value="Unassembled WGS sequence"/>
</dbReference>
<evidence type="ECO:0000313" key="5">
    <source>
        <dbReference type="Proteomes" id="UP001501509"/>
    </source>
</evidence>
<dbReference type="PANTHER" id="PTHR43391:SF12">
    <property type="entry name" value="OXIDOREDUCTASE EPHD-RELATED"/>
    <property type="match status" value="1"/>
</dbReference>
<dbReference type="EMBL" id="BAAATD010000015">
    <property type="protein sequence ID" value="GAA2630327.1"/>
    <property type="molecule type" value="Genomic_DNA"/>
</dbReference>
<accession>A0ABP6D208</accession>
<dbReference type="InterPro" id="IPR036291">
    <property type="entry name" value="NAD(P)-bd_dom_sf"/>
</dbReference>
<organism evidence="4 5">
    <name type="scientific">Actinomadura fulvescens</name>
    <dbReference type="NCBI Taxonomy" id="46160"/>
    <lineage>
        <taxon>Bacteria</taxon>
        <taxon>Bacillati</taxon>
        <taxon>Actinomycetota</taxon>
        <taxon>Actinomycetes</taxon>
        <taxon>Streptosporangiales</taxon>
        <taxon>Thermomonosporaceae</taxon>
        <taxon>Actinomadura</taxon>
    </lineage>
</organism>
<dbReference type="RefSeq" id="WP_344547728.1">
    <property type="nucleotide sequence ID" value="NZ_BAAATD010000015.1"/>
</dbReference>
<comment type="similarity">
    <text evidence="1 3">Belongs to the short-chain dehydrogenases/reductases (SDR) family.</text>
</comment>
<dbReference type="Gene3D" id="3.40.50.720">
    <property type="entry name" value="NAD(P)-binding Rossmann-like Domain"/>
    <property type="match status" value="1"/>
</dbReference>
<protein>
    <submittedName>
        <fullName evidence="4">SDR family NAD(P)-dependent oxidoreductase</fullName>
    </submittedName>
</protein>
<comment type="caution">
    <text evidence="4">The sequence shown here is derived from an EMBL/GenBank/DDBJ whole genome shotgun (WGS) entry which is preliminary data.</text>
</comment>
<sequence>MLDLRGRVAVVTGGAGGIGLAMGRAFTAEGMRVVLADVEEPALSKAAAELGVPGVVADVTSEASMRELAARVYDTYGAVHVLCNNAGVGPAAAPPLWEQEIGDWRWGLDVNVVGVLHGLRAFLPRMIASGEPGHVVNTASGNGGIAPIPSAAVYAVTKAAVVTLSECLYGQLAAATSDIGVSVLFPGPHMLRTGIFTAERNRPRRYARTEPGPAARTADEVAEAMRAHGLEPEFTPVEEVAGQVVDGVRAGRFWILPPSARTDDTIRARAESMRARSAPTYLR</sequence>
<evidence type="ECO:0000256" key="1">
    <source>
        <dbReference type="ARBA" id="ARBA00006484"/>
    </source>
</evidence>
<evidence type="ECO:0000256" key="3">
    <source>
        <dbReference type="RuleBase" id="RU000363"/>
    </source>
</evidence>
<evidence type="ECO:0000256" key="2">
    <source>
        <dbReference type="ARBA" id="ARBA00023002"/>
    </source>
</evidence>
<evidence type="ECO:0000313" key="4">
    <source>
        <dbReference type="EMBL" id="GAA2630327.1"/>
    </source>
</evidence>
<name>A0ABP6D208_9ACTN</name>
<proteinExistence type="inferred from homology"/>